<accession>A0A517XN25</accession>
<dbReference type="KEGG" id="uli:ETAA1_08050"/>
<evidence type="ECO:0000313" key="3">
    <source>
        <dbReference type="Proteomes" id="UP000319576"/>
    </source>
</evidence>
<keyword evidence="3" id="KW-1185">Reference proteome</keyword>
<dbReference type="Pfam" id="PF04972">
    <property type="entry name" value="BON"/>
    <property type="match status" value="1"/>
</dbReference>
<dbReference type="AlphaFoldDB" id="A0A517XN25"/>
<evidence type="ECO:0000313" key="2">
    <source>
        <dbReference type="EMBL" id="QDU18909.1"/>
    </source>
</evidence>
<dbReference type="OrthoDB" id="286505at2"/>
<evidence type="ECO:0000259" key="1">
    <source>
        <dbReference type="PROSITE" id="PS50914"/>
    </source>
</evidence>
<name>A0A517XN25_9BACT</name>
<dbReference type="Proteomes" id="UP000319576">
    <property type="component" value="Chromosome"/>
</dbReference>
<proteinExistence type="predicted"/>
<dbReference type="RefSeq" id="WP_145234515.1">
    <property type="nucleotide sequence ID" value="NZ_CP036273.1"/>
</dbReference>
<protein>
    <submittedName>
        <fullName evidence="2">BON domain protein</fullName>
    </submittedName>
</protein>
<dbReference type="PROSITE" id="PS50914">
    <property type="entry name" value="BON"/>
    <property type="match status" value="1"/>
</dbReference>
<dbReference type="Gene3D" id="3.40.1520.20">
    <property type="match status" value="1"/>
</dbReference>
<sequence length="131" mass="13525">MRQMAAALILLALFVVLVGSRFSPADGDKLAAVSRLTAAKLRDALPTDAALAGPVGAFRRGLPDDPAGRVKARLETDRRLAGVPFTVSAEGEKVTLRGVVPDAAARRRAVSLAENTVGVAEVVDELAVPAG</sequence>
<gene>
    <name evidence="2" type="ORF">ETAA1_08050</name>
</gene>
<organism evidence="2 3">
    <name type="scientific">Urbifossiella limnaea</name>
    <dbReference type="NCBI Taxonomy" id="2528023"/>
    <lineage>
        <taxon>Bacteria</taxon>
        <taxon>Pseudomonadati</taxon>
        <taxon>Planctomycetota</taxon>
        <taxon>Planctomycetia</taxon>
        <taxon>Gemmatales</taxon>
        <taxon>Gemmataceae</taxon>
        <taxon>Urbifossiella</taxon>
    </lineage>
</organism>
<feature type="domain" description="BON" evidence="1">
    <location>
        <begin position="62"/>
        <end position="130"/>
    </location>
</feature>
<dbReference type="EMBL" id="CP036273">
    <property type="protein sequence ID" value="QDU18909.1"/>
    <property type="molecule type" value="Genomic_DNA"/>
</dbReference>
<reference evidence="2 3" key="1">
    <citation type="submission" date="2019-02" db="EMBL/GenBank/DDBJ databases">
        <title>Deep-cultivation of Planctomycetes and their phenomic and genomic characterization uncovers novel biology.</title>
        <authorList>
            <person name="Wiegand S."/>
            <person name="Jogler M."/>
            <person name="Boedeker C."/>
            <person name="Pinto D."/>
            <person name="Vollmers J."/>
            <person name="Rivas-Marin E."/>
            <person name="Kohn T."/>
            <person name="Peeters S.H."/>
            <person name="Heuer A."/>
            <person name="Rast P."/>
            <person name="Oberbeckmann S."/>
            <person name="Bunk B."/>
            <person name="Jeske O."/>
            <person name="Meyerdierks A."/>
            <person name="Storesund J.E."/>
            <person name="Kallscheuer N."/>
            <person name="Luecker S."/>
            <person name="Lage O.M."/>
            <person name="Pohl T."/>
            <person name="Merkel B.J."/>
            <person name="Hornburger P."/>
            <person name="Mueller R.-W."/>
            <person name="Bruemmer F."/>
            <person name="Labrenz M."/>
            <person name="Spormann A.M."/>
            <person name="Op den Camp H."/>
            <person name="Overmann J."/>
            <person name="Amann R."/>
            <person name="Jetten M.S.M."/>
            <person name="Mascher T."/>
            <person name="Medema M.H."/>
            <person name="Devos D.P."/>
            <person name="Kaster A.-K."/>
            <person name="Ovreas L."/>
            <person name="Rohde M."/>
            <person name="Galperin M.Y."/>
            <person name="Jogler C."/>
        </authorList>
    </citation>
    <scope>NUCLEOTIDE SEQUENCE [LARGE SCALE GENOMIC DNA]</scope>
    <source>
        <strain evidence="2 3">ETA_A1</strain>
    </source>
</reference>
<dbReference type="InterPro" id="IPR007055">
    <property type="entry name" value="BON_dom"/>
</dbReference>